<feature type="DNA-binding region" description="H-T-H motif" evidence="4">
    <location>
        <begin position="52"/>
        <end position="71"/>
    </location>
</feature>
<evidence type="ECO:0000259" key="5">
    <source>
        <dbReference type="PROSITE" id="PS50977"/>
    </source>
</evidence>
<comment type="caution">
    <text evidence="6">The sequence shown here is derived from an EMBL/GenBank/DDBJ whole genome shotgun (WGS) entry which is preliminary data.</text>
</comment>
<protein>
    <submittedName>
        <fullName evidence="6">TetR family transcriptional regulator</fullName>
    </submittedName>
</protein>
<organism evidence="6 7">
    <name type="scientific">Streptomyces paromomycinus</name>
    <name type="common">Streptomyces rimosus subsp. paromomycinus</name>
    <dbReference type="NCBI Taxonomy" id="92743"/>
    <lineage>
        <taxon>Bacteria</taxon>
        <taxon>Bacillati</taxon>
        <taxon>Actinomycetota</taxon>
        <taxon>Actinomycetes</taxon>
        <taxon>Kitasatosporales</taxon>
        <taxon>Streptomycetaceae</taxon>
        <taxon>Streptomyces</taxon>
    </lineage>
</organism>
<dbReference type="PANTHER" id="PTHR47506:SF1">
    <property type="entry name" value="HTH-TYPE TRANSCRIPTIONAL REGULATOR YJDC"/>
    <property type="match status" value="1"/>
</dbReference>
<dbReference type="PROSITE" id="PS50977">
    <property type="entry name" value="HTH_TETR_2"/>
    <property type="match status" value="1"/>
</dbReference>
<dbReference type="Pfam" id="PF00440">
    <property type="entry name" value="TetR_N"/>
    <property type="match status" value="1"/>
</dbReference>
<dbReference type="Pfam" id="PF16925">
    <property type="entry name" value="TetR_C_13"/>
    <property type="match status" value="1"/>
</dbReference>
<dbReference type="SUPFAM" id="SSF46689">
    <property type="entry name" value="Homeodomain-like"/>
    <property type="match status" value="1"/>
</dbReference>
<evidence type="ECO:0000313" key="7">
    <source>
        <dbReference type="Proteomes" id="UP000286746"/>
    </source>
</evidence>
<evidence type="ECO:0000256" key="2">
    <source>
        <dbReference type="ARBA" id="ARBA00023125"/>
    </source>
</evidence>
<keyword evidence="7" id="KW-1185">Reference proteome</keyword>
<keyword evidence="1" id="KW-0805">Transcription regulation</keyword>
<dbReference type="InterPro" id="IPR009057">
    <property type="entry name" value="Homeodomain-like_sf"/>
</dbReference>
<dbReference type="Proteomes" id="UP000286746">
    <property type="component" value="Unassembled WGS sequence"/>
</dbReference>
<keyword evidence="2 4" id="KW-0238">DNA-binding</keyword>
<keyword evidence="3" id="KW-0804">Transcription</keyword>
<accession>A0A401WFX4</accession>
<feature type="domain" description="HTH tetR-type" evidence="5">
    <location>
        <begin position="29"/>
        <end position="89"/>
    </location>
</feature>
<evidence type="ECO:0000256" key="4">
    <source>
        <dbReference type="PROSITE-ProRule" id="PRU00335"/>
    </source>
</evidence>
<evidence type="ECO:0000313" key="6">
    <source>
        <dbReference type="EMBL" id="GCD48232.1"/>
    </source>
</evidence>
<dbReference type="EMBL" id="BHZD01000001">
    <property type="protein sequence ID" value="GCD48232.1"/>
    <property type="molecule type" value="Genomic_DNA"/>
</dbReference>
<name>A0A401WFX4_STREY</name>
<dbReference type="InterPro" id="IPR001647">
    <property type="entry name" value="HTH_TetR"/>
</dbReference>
<dbReference type="PRINTS" id="PR00455">
    <property type="entry name" value="HTHTETR"/>
</dbReference>
<dbReference type="PANTHER" id="PTHR47506">
    <property type="entry name" value="TRANSCRIPTIONAL REGULATORY PROTEIN"/>
    <property type="match status" value="1"/>
</dbReference>
<evidence type="ECO:0000256" key="1">
    <source>
        <dbReference type="ARBA" id="ARBA00023015"/>
    </source>
</evidence>
<dbReference type="InterPro" id="IPR036271">
    <property type="entry name" value="Tet_transcr_reg_TetR-rel_C_sf"/>
</dbReference>
<dbReference type="InterPro" id="IPR011075">
    <property type="entry name" value="TetR_C"/>
</dbReference>
<sequence>MRSGAVTGRRFRQAVRTLLPMTWGGRGTDHPRERLLNIAGELFYANGIHTVGVDQLVREAGVTRATFYRHFSSKDGLVVAYLRERDARVKRTVEAITGAHRGRAALLEIIAMVADSVLRPEFRGCGFLNAAAEYPDPQHPVRISVAEHRRWFRGVLREVVRDTGHPDPDRVARALMVLRDGAMAGGYLDDQNDVARTLREAAESILDA</sequence>
<dbReference type="AlphaFoldDB" id="A0A401WFX4"/>
<dbReference type="SUPFAM" id="SSF48498">
    <property type="entry name" value="Tetracyclin repressor-like, C-terminal domain"/>
    <property type="match status" value="1"/>
</dbReference>
<dbReference type="GO" id="GO:0003677">
    <property type="term" value="F:DNA binding"/>
    <property type="evidence" value="ECO:0007669"/>
    <property type="project" value="UniProtKB-UniRule"/>
</dbReference>
<gene>
    <name evidence="6" type="ORF">GKJPGBOP_08028</name>
</gene>
<dbReference type="Gene3D" id="1.10.357.10">
    <property type="entry name" value="Tetracycline Repressor, domain 2"/>
    <property type="match status" value="1"/>
</dbReference>
<proteinExistence type="predicted"/>
<evidence type="ECO:0000256" key="3">
    <source>
        <dbReference type="ARBA" id="ARBA00023163"/>
    </source>
</evidence>
<reference evidence="6 7" key="1">
    <citation type="submission" date="2018-11" db="EMBL/GenBank/DDBJ databases">
        <title>Whole genome sequence of Streptomyces paromomycinus NBRC 15454(T).</title>
        <authorList>
            <person name="Komaki H."/>
            <person name="Tamura T."/>
        </authorList>
    </citation>
    <scope>NUCLEOTIDE SEQUENCE [LARGE SCALE GENOMIC DNA]</scope>
    <source>
        <strain evidence="6 7">NBRC 15454</strain>
    </source>
</reference>